<dbReference type="CDD" id="cd00609">
    <property type="entry name" value="AAT_like"/>
    <property type="match status" value="1"/>
</dbReference>
<keyword evidence="4" id="KW-0456">Lyase</keyword>
<evidence type="ECO:0000256" key="3">
    <source>
        <dbReference type="ARBA" id="ARBA00022898"/>
    </source>
</evidence>
<dbReference type="InterPro" id="IPR051798">
    <property type="entry name" value="Class-II_PLP-Dep_Aminotrans"/>
</dbReference>
<dbReference type="GO" id="GO:0030170">
    <property type="term" value="F:pyridoxal phosphate binding"/>
    <property type="evidence" value="ECO:0007669"/>
    <property type="project" value="InterPro"/>
</dbReference>
<dbReference type="NCBIfam" id="TIGR04350">
    <property type="entry name" value="C_S_lyase_PatB"/>
    <property type="match status" value="1"/>
</dbReference>
<evidence type="ECO:0000256" key="5">
    <source>
        <dbReference type="ARBA" id="ARBA00037974"/>
    </source>
</evidence>
<dbReference type="SUPFAM" id="SSF53383">
    <property type="entry name" value="PLP-dependent transferases"/>
    <property type="match status" value="1"/>
</dbReference>
<sequence>MKEKGSPFDEVIDRFETQSAKWEYFDKDLLPLWVADMDFRAPQPIIDAIINRTNHGIFGYSYFHSAYYEAVINWFKRHYSWNIKKEWIVSTPGVIPAINIAIQSFSNPGDKVILQSPVYYPFFGAIKNNGRQILLNTLKLSDGQYQMDFDDLIQKVKDPRAKILILCSPHNPVGRVWTRDELMQIGEICIQNEILIIADEIHCDLVYPGNKHTNFATISKDFAFHSITCTSLSKTFNIAGLQLSNIVIPNVKLRESFINTIESVFIPEEFGYLPNDLSLVAFTAAYQDCDEWLKSLIIYLKENLEFLKSFIKKNIPQIEVIEPEGTYLVWLDFRKLGIGFDELENFLLKKAKVILDDGSKFGIGGKGFQRINIACPKSVLEDALMRINNAIRELAD</sequence>
<name>A0A0F9PHF6_9ZZZZ</name>
<evidence type="ECO:0000256" key="1">
    <source>
        <dbReference type="ARBA" id="ARBA00001933"/>
    </source>
</evidence>
<dbReference type="InterPro" id="IPR004839">
    <property type="entry name" value="Aminotransferase_I/II_large"/>
</dbReference>
<dbReference type="InterPro" id="IPR015424">
    <property type="entry name" value="PyrdxlP-dep_Trfase"/>
</dbReference>
<dbReference type="EMBL" id="LAZR01002927">
    <property type="protein sequence ID" value="KKN23922.1"/>
    <property type="molecule type" value="Genomic_DNA"/>
</dbReference>
<dbReference type="InterPro" id="IPR015422">
    <property type="entry name" value="PyrdxlP-dep_Trfase_small"/>
</dbReference>
<keyword evidence="3" id="KW-0663">Pyridoxal phosphate</keyword>
<dbReference type="InterPro" id="IPR027619">
    <property type="entry name" value="C-S_lyase_PatB-like"/>
</dbReference>
<feature type="domain" description="Aminotransferase class I/classII large" evidence="6">
    <location>
        <begin position="32"/>
        <end position="387"/>
    </location>
</feature>
<comment type="caution">
    <text evidence="7">The sequence shown here is derived from an EMBL/GenBank/DDBJ whole genome shotgun (WGS) entry which is preliminary data.</text>
</comment>
<comment type="similarity">
    <text evidence="5">Belongs to the class-II pyridoxal-phosphate-dependent aminotransferase family. MalY/PatB cystathionine beta-lyase subfamily.</text>
</comment>
<proteinExistence type="inferred from homology"/>
<evidence type="ECO:0000259" key="6">
    <source>
        <dbReference type="Pfam" id="PF00155"/>
    </source>
</evidence>
<dbReference type="PANTHER" id="PTHR43525:SF1">
    <property type="entry name" value="PROTEIN MALY"/>
    <property type="match status" value="1"/>
</dbReference>
<dbReference type="InterPro" id="IPR015421">
    <property type="entry name" value="PyrdxlP-dep_Trfase_major"/>
</dbReference>
<reference evidence="7" key="1">
    <citation type="journal article" date="2015" name="Nature">
        <title>Complex archaea that bridge the gap between prokaryotes and eukaryotes.</title>
        <authorList>
            <person name="Spang A."/>
            <person name="Saw J.H."/>
            <person name="Jorgensen S.L."/>
            <person name="Zaremba-Niedzwiedzka K."/>
            <person name="Martijn J."/>
            <person name="Lind A.E."/>
            <person name="van Eijk R."/>
            <person name="Schleper C."/>
            <person name="Guy L."/>
            <person name="Ettema T.J."/>
        </authorList>
    </citation>
    <scope>NUCLEOTIDE SEQUENCE</scope>
</reference>
<dbReference type="EC" id="4.4.1.13" evidence="2"/>
<accession>A0A0F9PHF6</accession>
<dbReference type="AlphaFoldDB" id="A0A0F9PHF6"/>
<dbReference type="Gene3D" id="3.40.640.10">
    <property type="entry name" value="Type I PLP-dependent aspartate aminotransferase-like (Major domain)"/>
    <property type="match status" value="1"/>
</dbReference>
<evidence type="ECO:0000313" key="7">
    <source>
        <dbReference type="EMBL" id="KKN23922.1"/>
    </source>
</evidence>
<evidence type="ECO:0000256" key="2">
    <source>
        <dbReference type="ARBA" id="ARBA00012224"/>
    </source>
</evidence>
<evidence type="ECO:0000256" key="4">
    <source>
        <dbReference type="ARBA" id="ARBA00023239"/>
    </source>
</evidence>
<comment type="cofactor">
    <cofactor evidence="1">
        <name>pyridoxal 5'-phosphate</name>
        <dbReference type="ChEBI" id="CHEBI:597326"/>
    </cofactor>
</comment>
<dbReference type="Gene3D" id="3.90.1150.10">
    <property type="entry name" value="Aspartate Aminotransferase, domain 1"/>
    <property type="match status" value="1"/>
</dbReference>
<dbReference type="Pfam" id="PF00155">
    <property type="entry name" value="Aminotran_1_2"/>
    <property type="match status" value="1"/>
</dbReference>
<gene>
    <name evidence="7" type="ORF">LCGC14_0900000</name>
</gene>
<dbReference type="PANTHER" id="PTHR43525">
    <property type="entry name" value="PROTEIN MALY"/>
    <property type="match status" value="1"/>
</dbReference>
<protein>
    <recommendedName>
        <fullName evidence="2">cysteine-S-conjugate beta-lyase</fullName>
        <ecNumber evidence="2">4.4.1.13</ecNumber>
    </recommendedName>
</protein>
<organism evidence="7">
    <name type="scientific">marine sediment metagenome</name>
    <dbReference type="NCBI Taxonomy" id="412755"/>
    <lineage>
        <taxon>unclassified sequences</taxon>
        <taxon>metagenomes</taxon>
        <taxon>ecological metagenomes</taxon>
    </lineage>
</organism>
<dbReference type="GO" id="GO:0047804">
    <property type="term" value="F:cysteine-S-conjugate beta-lyase activity"/>
    <property type="evidence" value="ECO:0007669"/>
    <property type="project" value="UniProtKB-EC"/>
</dbReference>